<dbReference type="CDD" id="cd05233">
    <property type="entry name" value="SDR_c"/>
    <property type="match status" value="1"/>
</dbReference>
<keyword evidence="2" id="KW-1185">Reference proteome</keyword>
<dbReference type="STRING" id="1348774.AB433_05230"/>
<reference evidence="1 2" key="1">
    <citation type="submission" date="2015-06" db="EMBL/GenBank/DDBJ databases">
        <authorList>
            <person name="Zeng Y."/>
            <person name="Huang Y."/>
        </authorList>
    </citation>
    <scope>NUCLEOTIDE SEQUENCE [LARGE SCALE GENOMIC DNA]</scope>
    <source>
        <strain evidence="1 2">PQ-2</strain>
    </source>
</reference>
<name>A0A0G3XGQ0_9SPHN</name>
<dbReference type="AlphaFoldDB" id="A0A0G3XGQ0"/>
<dbReference type="Gene3D" id="3.40.50.720">
    <property type="entry name" value="NAD(P)-binding Rossmann-like Domain"/>
    <property type="match status" value="1"/>
</dbReference>
<dbReference type="InterPro" id="IPR036291">
    <property type="entry name" value="NAD(P)-bd_dom_sf"/>
</dbReference>
<dbReference type="OrthoDB" id="9793825at2"/>
<evidence type="ECO:0000313" key="2">
    <source>
        <dbReference type="Proteomes" id="UP000035287"/>
    </source>
</evidence>
<dbReference type="PRINTS" id="PR00081">
    <property type="entry name" value="GDHRDH"/>
</dbReference>
<dbReference type="InterPro" id="IPR002347">
    <property type="entry name" value="SDR_fam"/>
</dbReference>
<dbReference type="PANTHER" id="PTHR43975">
    <property type="entry name" value="ZGC:101858"/>
    <property type="match status" value="1"/>
</dbReference>
<dbReference type="PANTHER" id="PTHR43975:SF2">
    <property type="entry name" value="EG:BACR7A4.14 PROTEIN-RELATED"/>
    <property type="match status" value="1"/>
</dbReference>
<proteinExistence type="predicted"/>
<dbReference type="KEGG" id="cna:AB433_05230"/>
<dbReference type="Proteomes" id="UP000035287">
    <property type="component" value="Chromosome"/>
</dbReference>
<accession>A0A0G3XGQ0</accession>
<gene>
    <name evidence="1" type="ORF">AB433_05230</name>
</gene>
<dbReference type="PATRIC" id="fig|1348774.3.peg.1097"/>
<organism evidence="1 2">
    <name type="scientific">Croceicoccus naphthovorans</name>
    <dbReference type="NCBI Taxonomy" id="1348774"/>
    <lineage>
        <taxon>Bacteria</taxon>
        <taxon>Pseudomonadati</taxon>
        <taxon>Pseudomonadota</taxon>
        <taxon>Alphaproteobacteria</taxon>
        <taxon>Sphingomonadales</taxon>
        <taxon>Erythrobacteraceae</taxon>
        <taxon>Croceicoccus</taxon>
    </lineage>
</organism>
<dbReference type="EMBL" id="CP011770">
    <property type="protein sequence ID" value="AKM09518.1"/>
    <property type="molecule type" value="Genomic_DNA"/>
</dbReference>
<dbReference type="SUPFAM" id="SSF51735">
    <property type="entry name" value="NAD(P)-binding Rossmann-fold domains"/>
    <property type="match status" value="1"/>
</dbReference>
<dbReference type="Pfam" id="PF00106">
    <property type="entry name" value="adh_short"/>
    <property type="match status" value="1"/>
</dbReference>
<dbReference type="RefSeq" id="WP_047820206.1">
    <property type="nucleotide sequence ID" value="NZ_CP011770.1"/>
</dbReference>
<sequence>MPEIHVVTGASSGVGRALCAHIAAKGDHVLGLARRADELEALRATDPDRITVLPCDLGTPDGRSAACNAVPEGFAVRSLVHSAAIAPHDRMQDLTDEGYRRTMAINLDAPILLTRDLLPRMAERGRVLHLSSGSAYRTNPGGGLYSITKAALLMAKAAWNADLPRGGVIVGSAMPGVVDGPMQDAARADTNPSAALFRGFQADGRLLRPERVAEFLYWLLTGTDDEAFAAGDWNVFDEAHHPHWLVGPINA</sequence>
<protein>
    <submittedName>
        <fullName evidence="1">Uncharacterized protein</fullName>
    </submittedName>
</protein>
<evidence type="ECO:0000313" key="1">
    <source>
        <dbReference type="EMBL" id="AKM09518.1"/>
    </source>
</evidence>